<sequence>MRTYPLRFGSLKIHYITIDKALSKTSLPGLNYALNPYIGCSHGCIYCYAKLYTNINDVYMNWGSVVYVKKNLLNKLLNETKSLERGSVGIGTITDAYQPIEAYFKLTRKSIEILLSRGFEISIQTKNPLVLRDAQILVKHRDRVNVGFTITTISTRKSTYIEPKAPPPFCRINALIKLNTMGLNTWVFYGPVIPGFNDDDETMGRIMELCLETGSTLYVDPLRIKPFMLNENYPLHSYVSQASSKYWLNSFLEKIRKKCLEMGIHCRSGFEETPLD</sequence>
<feature type="domain" description="Radical SAM core" evidence="4">
    <location>
        <begin position="35"/>
        <end position="201"/>
    </location>
</feature>
<dbReference type="GO" id="GO:0046872">
    <property type="term" value="F:metal ion binding"/>
    <property type="evidence" value="ECO:0007669"/>
    <property type="project" value="UniProtKB-KW"/>
</dbReference>
<accession>A0A7C4NRZ6</accession>
<dbReference type="InterPro" id="IPR007197">
    <property type="entry name" value="rSAM"/>
</dbReference>
<dbReference type="Gene3D" id="3.80.30.30">
    <property type="match status" value="1"/>
</dbReference>
<dbReference type="SFLD" id="SFLDG01084">
    <property type="entry name" value="Uncharacterised_Radical_SAM_Su"/>
    <property type="match status" value="1"/>
</dbReference>
<reference evidence="5" key="1">
    <citation type="journal article" date="2020" name="mSystems">
        <title>Genome- and Community-Level Interaction Insights into Carbon Utilization and Element Cycling Functions of Hydrothermarchaeota in Hydrothermal Sediment.</title>
        <authorList>
            <person name="Zhou Z."/>
            <person name="Liu Y."/>
            <person name="Xu W."/>
            <person name="Pan J."/>
            <person name="Luo Z.H."/>
            <person name="Li M."/>
        </authorList>
    </citation>
    <scope>NUCLEOTIDE SEQUENCE [LARGE SCALE GENOMIC DNA]</scope>
    <source>
        <strain evidence="5">SpSt-648</strain>
    </source>
</reference>
<dbReference type="AlphaFoldDB" id="A0A7C4NRZ6"/>
<comment type="caution">
    <text evidence="5">The sequence shown here is derived from an EMBL/GenBank/DDBJ whole genome shotgun (WGS) entry which is preliminary data.</text>
</comment>
<evidence type="ECO:0000256" key="3">
    <source>
        <dbReference type="ARBA" id="ARBA00023014"/>
    </source>
</evidence>
<keyword evidence="3" id="KW-0411">Iron-sulfur</keyword>
<evidence type="ECO:0000259" key="4">
    <source>
        <dbReference type="Pfam" id="PF04055"/>
    </source>
</evidence>
<dbReference type="PANTHER" id="PTHR43432">
    <property type="entry name" value="SLR0285 PROTEIN"/>
    <property type="match status" value="1"/>
</dbReference>
<dbReference type="GO" id="GO:0051536">
    <property type="term" value="F:iron-sulfur cluster binding"/>
    <property type="evidence" value="ECO:0007669"/>
    <property type="project" value="UniProtKB-KW"/>
</dbReference>
<gene>
    <name evidence="5" type="ORF">ENU20_04055</name>
</gene>
<evidence type="ECO:0000313" key="5">
    <source>
        <dbReference type="EMBL" id="HGQ74232.1"/>
    </source>
</evidence>
<dbReference type="SUPFAM" id="SSF102114">
    <property type="entry name" value="Radical SAM enzymes"/>
    <property type="match status" value="1"/>
</dbReference>
<name>A0A7C4NRZ6_STAMA</name>
<dbReference type="InterPro" id="IPR058240">
    <property type="entry name" value="rSAM_sf"/>
</dbReference>
<keyword evidence="1" id="KW-0479">Metal-binding</keyword>
<keyword evidence="2" id="KW-0408">Iron</keyword>
<dbReference type="InterPro" id="IPR040086">
    <property type="entry name" value="MJ0683-like"/>
</dbReference>
<dbReference type="EMBL" id="DTBP01000027">
    <property type="protein sequence ID" value="HGQ74232.1"/>
    <property type="molecule type" value="Genomic_DNA"/>
</dbReference>
<protein>
    <submittedName>
        <fullName evidence="5">Radical SAM protein</fullName>
    </submittedName>
</protein>
<evidence type="ECO:0000256" key="2">
    <source>
        <dbReference type="ARBA" id="ARBA00023004"/>
    </source>
</evidence>
<proteinExistence type="predicted"/>
<evidence type="ECO:0000256" key="1">
    <source>
        <dbReference type="ARBA" id="ARBA00022723"/>
    </source>
</evidence>
<dbReference type="GO" id="GO:0003824">
    <property type="term" value="F:catalytic activity"/>
    <property type="evidence" value="ECO:0007669"/>
    <property type="project" value="InterPro"/>
</dbReference>
<dbReference type="PANTHER" id="PTHR43432:SF6">
    <property type="entry name" value="RADICAL SAM CORE DOMAIN-CONTAINING PROTEIN"/>
    <property type="match status" value="1"/>
</dbReference>
<dbReference type="SFLD" id="SFLDS00029">
    <property type="entry name" value="Radical_SAM"/>
    <property type="match status" value="1"/>
</dbReference>
<organism evidence="5">
    <name type="scientific">Staphylothermus marinus</name>
    <dbReference type="NCBI Taxonomy" id="2280"/>
    <lineage>
        <taxon>Archaea</taxon>
        <taxon>Thermoproteota</taxon>
        <taxon>Thermoprotei</taxon>
        <taxon>Desulfurococcales</taxon>
        <taxon>Desulfurococcaceae</taxon>
        <taxon>Staphylothermus</taxon>
    </lineage>
</organism>
<dbReference type="Pfam" id="PF04055">
    <property type="entry name" value="Radical_SAM"/>
    <property type="match status" value="1"/>
</dbReference>